<dbReference type="InterPro" id="IPR003749">
    <property type="entry name" value="ThiS/MoaD-like"/>
</dbReference>
<dbReference type="OrthoDB" id="9801945at2"/>
<dbReference type="Pfam" id="PF02597">
    <property type="entry name" value="ThiS"/>
    <property type="match status" value="1"/>
</dbReference>
<evidence type="ECO:0000256" key="2">
    <source>
        <dbReference type="ARBA" id="ARBA00024200"/>
    </source>
</evidence>
<dbReference type="InterPro" id="IPR012675">
    <property type="entry name" value="Beta-grasp_dom_sf"/>
</dbReference>
<evidence type="ECO:0000256" key="1">
    <source>
        <dbReference type="ARBA" id="ARBA00022741"/>
    </source>
</evidence>
<dbReference type="InterPro" id="IPR016155">
    <property type="entry name" value="Mopterin_synth/thiamin_S_b"/>
</dbReference>
<comment type="similarity">
    <text evidence="2">Belongs to the MoaD family.</text>
</comment>
<sequence length="79" mass="8468">MNYQLLYFASLADRAGCAGESVQSDATGLSALYEELRVRHGFAMEPARLRVAVNGQIVDWSHALADGDEVVFLPPVSGG</sequence>
<dbReference type="Proteomes" id="UP000198575">
    <property type="component" value="Unassembled WGS sequence"/>
</dbReference>
<dbReference type="CDD" id="cd00754">
    <property type="entry name" value="Ubl_MoaD"/>
    <property type="match status" value="1"/>
</dbReference>
<keyword evidence="1" id="KW-0547">Nucleotide-binding</keyword>
<evidence type="ECO:0000313" key="4">
    <source>
        <dbReference type="EMBL" id="SFN04917.1"/>
    </source>
</evidence>
<keyword evidence="5" id="KW-1185">Reference proteome</keyword>
<dbReference type="GO" id="GO:0006777">
    <property type="term" value="P:Mo-molybdopterin cofactor biosynthetic process"/>
    <property type="evidence" value="ECO:0007669"/>
    <property type="project" value="InterPro"/>
</dbReference>
<dbReference type="STRING" id="578942.SAMN05216289_10367"/>
<evidence type="ECO:0000313" key="5">
    <source>
        <dbReference type="Proteomes" id="UP000198575"/>
    </source>
</evidence>
<dbReference type="PANTHER" id="PTHR33359:SF1">
    <property type="entry name" value="MOLYBDOPTERIN SYNTHASE SULFUR CARRIER SUBUNIT"/>
    <property type="match status" value="1"/>
</dbReference>
<organism evidence="4 5">
    <name type="scientific">Dokdonella immobilis</name>
    <dbReference type="NCBI Taxonomy" id="578942"/>
    <lineage>
        <taxon>Bacteria</taxon>
        <taxon>Pseudomonadati</taxon>
        <taxon>Pseudomonadota</taxon>
        <taxon>Gammaproteobacteria</taxon>
        <taxon>Lysobacterales</taxon>
        <taxon>Rhodanobacteraceae</taxon>
        <taxon>Dokdonella</taxon>
    </lineage>
</organism>
<proteinExistence type="inferred from homology"/>
<dbReference type="RefSeq" id="WP_092404768.1">
    <property type="nucleotide sequence ID" value="NZ_FOVF01000003.1"/>
</dbReference>
<dbReference type="SUPFAM" id="SSF54285">
    <property type="entry name" value="MoaD/ThiS"/>
    <property type="match status" value="1"/>
</dbReference>
<gene>
    <name evidence="4" type="ORF">SAMN05216289_10367</name>
</gene>
<reference evidence="4 5" key="1">
    <citation type="submission" date="2016-10" db="EMBL/GenBank/DDBJ databases">
        <authorList>
            <person name="de Groot N.N."/>
        </authorList>
    </citation>
    <scope>NUCLEOTIDE SEQUENCE [LARGE SCALE GENOMIC DNA]</scope>
    <source>
        <strain evidence="4 5">CGMCC 1.7659</strain>
    </source>
</reference>
<dbReference type="Gene3D" id="3.10.20.30">
    <property type="match status" value="1"/>
</dbReference>
<dbReference type="GO" id="GO:0000166">
    <property type="term" value="F:nucleotide binding"/>
    <property type="evidence" value="ECO:0007669"/>
    <property type="project" value="UniProtKB-KW"/>
</dbReference>
<dbReference type="PANTHER" id="PTHR33359">
    <property type="entry name" value="MOLYBDOPTERIN SYNTHASE SULFUR CARRIER SUBUNIT"/>
    <property type="match status" value="1"/>
</dbReference>
<name>A0A1I4VV76_9GAMM</name>
<dbReference type="AlphaFoldDB" id="A0A1I4VV76"/>
<dbReference type="GO" id="GO:1990133">
    <property type="term" value="C:molybdopterin adenylyltransferase complex"/>
    <property type="evidence" value="ECO:0007669"/>
    <property type="project" value="TreeGrafter"/>
</dbReference>
<dbReference type="InterPro" id="IPR044672">
    <property type="entry name" value="MOCS2A"/>
</dbReference>
<dbReference type="EMBL" id="FOVF01000003">
    <property type="protein sequence ID" value="SFN04917.1"/>
    <property type="molecule type" value="Genomic_DNA"/>
</dbReference>
<accession>A0A1I4VV76</accession>
<protein>
    <recommendedName>
        <fullName evidence="3">Molybdopterin synthase sulfur carrier subunit</fullName>
    </recommendedName>
</protein>
<evidence type="ECO:0000256" key="3">
    <source>
        <dbReference type="ARBA" id="ARBA00024247"/>
    </source>
</evidence>